<organism evidence="3">
    <name type="scientific">Acromyrmex echinatior</name>
    <name type="common">Panamanian leafcutter ant</name>
    <name type="synonym">Acromyrmex octospinosus echinatior</name>
    <dbReference type="NCBI Taxonomy" id="103372"/>
    <lineage>
        <taxon>Eukaryota</taxon>
        <taxon>Metazoa</taxon>
        <taxon>Ecdysozoa</taxon>
        <taxon>Arthropoda</taxon>
        <taxon>Hexapoda</taxon>
        <taxon>Insecta</taxon>
        <taxon>Pterygota</taxon>
        <taxon>Neoptera</taxon>
        <taxon>Endopterygota</taxon>
        <taxon>Hymenoptera</taxon>
        <taxon>Apocrita</taxon>
        <taxon>Aculeata</taxon>
        <taxon>Formicoidea</taxon>
        <taxon>Formicidae</taxon>
        <taxon>Myrmicinae</taxon>
        <taxon>Acromyrmex</taxon>
    </lineage>
</organism>
<gene>
    <name evidence="2" type="ORF">G5I_06258</name>
</gene>
<feature type="compositionally biased region" description="Polar residues" evidence="1">
    <location>
        <begin position="188"/>
        <end position="219"/>
    </location>
</feature>
<proteinExistence type="predicted"/>
<accession>F4WKJ6</accession>
<feature type="region of interest" description="Disordered" evidence="1">
    <location>
        <begin position="159"/>
        <end position="225"/>
    </location>
</feature>
<evidence type="ECO:0000256" key="1">
    <source>
        <dbReference type="SAM" id="MobiDB-lite"/>
    </source>
</evidence>
<dbReference type="EMBL" id="GL888200">
    <property type="protein sequence ID" value="EGI65287.1"/>
    <property type="molecule type" value="Genomic_DNA"/>
</dbReference>
<feature type="region of interest" description="Disordered" evidence="1">
    <location>
        <begin position="80"/>
        <end position="144"/>
    </location>
</feature>
<keyword evidence="3" id="KW-1185">Reference proteome</keyword>
<reference evidence="2" key="1">
    <citation type="submission" date="2011-02" db="EMBL/GenBank/DDBJ databases">
        <title>The genome of the leaf-cutting ant Acromyrmex echinatior suggests key adaptations to social evolution and fungus farming.</title>
        <authorList>
            <person name="Nygaard S."/>
            <person name="Zhang G."/>
        </authorList>
    </citation>
    <scope>NUCLEOTIDE SEQUENCE</scope>
</reference>
<feature type="compositionally biased region" description="Basic and acidic residues" evidence="1">
    <location>
        <begin position="80"/>
        <end position="121"/>
    </location>
</feature>
<evidence type="ECO:0000313" key="2">
    <source>
        <dbReference type="EMBL" id="EGI65287.1"/>
    </source>
</evidence>
<dbReference type="InParanoid" id="F4WKJ6"/>
<sequence>MRSLVKESDRRGKRRREGKVNIGRWLKELREEMREGLKGVREVARKQNEVLRKKIEKAREELREREKRWKKERKEINKRIEEMKRENEKVGGREEEKDIGGEGKGLRDKDRENGEELGTERKGRKKKEYKRNERREGNINKGVEEVLKKIGVEVRIGEYEEDSDREERLGRDSGAPSATDFLAKHSSHSGNESSTKSFSHSSNYSRPKSRTSIRPSNFDQARLTPNGPLVLEPKVTLNGDFLEEKDVGSLGRSTDNTTVMWLGNLSLPPSLNGASRHMVSRTTTIFH</sequence>
<dbReference type="Proteomes" id="UP000007755">
    <property type="component" value="Unassembled WGS sequence"/>
</dbReference>
<protein>
    <submittedName>
        <fullName evidence="2">Uncharacterized protein</fullName>
    </submittedName>
</protein>
<feature type="compositionally biased region" description="Basic and acidic residues" evidence="1">
    <location>
        <begin position="130"/>
        <end position="144"/>
    </location>
</feature>
<name>F4WKJ6_ACREC</name>
<evidence type="ECO:0000313" key="3">
    <source>
        <dbReference type="Proteomes" id="UP000007755"/>
    </source>
</evidence>
<dbReference type="AlphaFoldDB" id="F4WKJ6"/>